<evidence type="ECO:0000256" key="2">
    <source>
        <dbReference type="ARBA" id="ARBA00023015"/>
    </source>
</evidence>
<evidence type="ECO:0000313" key="8">
    <source>
        <dbReference type="Proteomes" id="UP000535543"/>
    </source>
</evidence>
<dbReference type="SUPFAM" id="SSF53850">
    <property type="entry name" value="Periplasmic binding protein-like II"/>
    <property type="match status" value="1"/>
</dbReference>
<dbReference type="GO" id="GO:0032993">
    <property type="term" value="C:protein-DNA complex"/>
    <property type="evidence" value="ECO:0007669"/>
    <property type="project" value="TreeGrafter"/>
</dbReference>
<dbReference type="InterPro" id="IPR036390">
    <property type="entry name" value="WH_DNA-bd_sf"/>
</dbReference>
<gene>
    <name evidence="7" type="ORF">FGL95_05780</name>
</gene>
<organism evidence="7 8">
    <name type="scientific">Antrihabitans stalactiti</name>
    <dbReference type="NCBI Taxonomy" id="2584121"/>
    <lineage>
        <taxon>Bacteria</taxon>
        <taxon>Bacillati</taxon>
        <taxon>Actinomycetota</taxon>
        <taxon>Actinomycetes</taxon>
        <taxon>Mycobacteriales</taxon>
        <taxon>Nocardiaceae</taxon>
        <taxon>Antrihabitans</taxon>
    </lineage>
</organism>
<dbReference type="InterPro" id="IPR005119">
    <property type="entry name" value="LysR_subst-bd"/>
</dbReference>
<dbReference type="GO" id="GO:0003677">
    <property type="term" value="F:DNA binding"/>
    <property type="evidence" value="ECO:0007669"/>
    <property type="project" value="UniProtKB-KW"/>
</dbReference>
<protein>
    <submittedName>
        <fullName evidence="7">LysR family transcriptional regulator</fullName>
    </submittedName>
</protein>
<name>A0A848KA65_9NOCA</name>
<evidence type="ECO:0000256" key="4">
    <source>
        <dbReference type="ARBA" id="ARBA00023159"/>
    </source>
</evidence>
<dbReference type="FunFam" id="1.10.10.10:FF:000001">
    <property type="entry name" value="LysR family transcriptional regulator"/>
    <property type="match status" value="1"/>
</dbReference>
<keyword evidence="2" id="KW-0805">Transcription regulation</keyword>
<keyword evidence="4" id="KW-0010">Activator</keyword>
<proteinExistence type="inferred from homology"/>
<dbReference type="PRINTS" id="PR00039">
    <property type="entry name" value="HTHLYSR"/>
</dbReference>
<dbReference type="Pfam" id="PF03466">
    <property type="entry name" value="LysR_substrate"/>
    <property type="match status" value="1"/>
</dbReference>
<keyword evidence="8" id="KW-1185">Reference proteome</keyword>
<evidence type="ECO:0000313" key="7">
    <source>
        <dbReference type="EMBL" id="NMN94546.1"/>
    </source>
</evidence>
<accession>A0A848KA65</accession>
<dbReference type="RefSeq" id="WP_169585304.1">
    <property type="nucleotide sequence ID" value="NZ_VCQU01000002.1"/>
</dbReference>
<feature type="domain" description="HTH lysR-type" evidence="6">
    <location>
        <begin position="1"/>
        <end position="58"/>
    </location>
</feature>
<dbReference type="CDD" id="cd08414">
    <property type="entry name" value="PBP2_LTTR_aromatics_like"/>
    <property type="match status" value="1"/>
</dbReference>
<reference evidence="7 8" key="2">
    <citation type="submission" date="2020-06" db="EMBL/GenBank/DDBJ databases">
        <title>Antribacter stalactiti gen. nov., sp. nov., a new member of the family Nacardiaceae isolated from a cave.</title>
        <authorList>
            <person name="Kim I.S."/>
        </authorList>
    </citation>
    <scope>NUCLEOTIDE SEQUENCE [LARGE SCALE GENOMIC DNA]</scope>
    <source>
        <strain evidence="7 8">YC2-7</strain>
    </source>
</reference>
<dbReference type="Proteomes" id="UP000535543">
    <property type="component" value="Unassembled WGS sequence"/>
</dbReference>
<evidence type="ECO:0000256" key="3">
    <source>
        <dbReference type="ARBA" id="ARBA00023125"/>
    </source>
</evidence>
<evidence type="ECO:0000256" key="1">
    <source>
        <dbReference type="ARBA" id="ARBA00009437"/>
    </source>
</evidence>
<comment type="caution">
    <text evidence="7">The sequence shown here is derived from an EMBL/GenBank/DDBJ whole genome shotgun (WGS) entry which is preliminary data.</text>
</comment>
<comment type="similarity">
    <text evidence="1">Belongs to the LysR transcriptional regulatory family.</text>
</comment>
<dbReference type="AlphaFoldDB" id="A0A848KA65"/>
<keyword evidence="5" id="KW-0804">Transcription</keyword>
<dbReference type="Gene3D" id="3.40.190.10">
    <property type="entry name" value="Periplasmic binding protein-like II"/>
    <property type="match status" value="2"/>
</dbReference>
<dbReference type="PANTHER" id="PTHR30346:SF0">
    <property type="entry name" value="HCA OPERON TRANSCRIPTIONAL ACTIVATOR HCAR"/>
    <property type="match status" value="1"/>
</dbReference>
<dbReference type="Pfam" id="PF00126">
    <property type="entry name" value="HTH_1"/>
    <property type="match status" value="1"/>
</dbReference>
<keyword evidence="3" id="KW-0238">DNA-binding</keyword>
<dbReference type="PANTHER" id="PTHR30346">
    <property type="entry name" value="TRANSCRIPTIONAL DUAL REGULATOR HCAR-RELATED"/>
    <property type="match status" value="1"/>
</dbReference>
<evidence type="ECO:0000259" key="6">
    <source>
        <dbReference type="PROSITE" id="PS50931"/>
    </source>
</evidence>
<dbReference type="PROSITE" id="PS50931">
    <property type="entry name" value="HTH_LYSR"/>
    <property type="match status" value="1"/>
</dbReference>
<dbReference type="SUPFAM" id="SSF46785">
    <property type="entry name" value="Winged helix' DNA-binding domain"/>
    <property type="match status" value="1"/>
</dbReference>
<dbReference type="GO" id="GO:0003700">
    <property type="term" value="F:DNA-binding transcription factor activity"/>
    <property type="evidence" value="ECO:0007669"/>
    <property type="project" value="InterPro"/>
</dbReference>
<dbReference type="EMBL" id="VCQU01000002">
    <property type="protein sequence ID" value="NMN94546.1"/>
    <property type="molecule type" value="Genomic_DNA"/>
</dbReference>
<dbReference type="Gene3D" id="1.10.10.10">
    <property type="entry name" value="Winged helix-like DNA-binding domain superfamily/Winged helix DNA-binding domain"/>
    <property type="match status" value="1"/>
</dbReference>
<dbReference type="InterPro" id="IPR036388">
    <property type="entry name" value="WH-like_DNA-bd_sf"/>
</dbReference>
<dbReference type="InterPro" id="IPR000847">
    <property type="entry name" value="LysR_HTH_N"/>
</dbReference>
<evidence type="ECO:0000256" key="5">
    <source>
        <dbReference type="ARBA" id="ARBA00023163"/>
    </source>
</evidence>
<sequence length="307" mass="34282">MERRDIEIFLTLAEELHFGRTADRLHVSTARVSQTIKQLERRIGVPLFERTSRKVTLTPIGRALLDDVGPAYDQIIRGFEKAISAGRDIEGELNVGFFRAAAGQFVLEVADAFRAKYPATEVHIRENQVGDGLDQLRTGKIDLLLLMLPLIEPDLVTGPVVVREDRLLAVSARHPFARRPSVSLNDLARDKVLSAPAALPDYLRDSVVPEQTPDGRPIQRGPRFETIQEMLSLIGAGKGMYPVPAHTARYYARPQVAFVPFVDAEPFEWAFTWLATGATARVRAFDLTAREVAKSRLRTRSEVGFND</sequence>
<reference evidence="7 8" key="1">
    <citation type="submission" date="2019-05" db="EMBL/GenBank/DDBJ databases">
        <authorList>
            <person name="Lee S.D."/>
        </authorList>
    </citation>
    <scope>NUCLEOTIDE SEQUENCE [LARGE SCALE GENOMIC DNA]</scope>
    <source>
        <strain evidence="7 8">YC2-7</strain>
    </source>
</reference>